<protein>
    <submittedName>
        <fullName evidence="1">Type I phosphodiesterase / nucleotide pyrophosphatase</fullName>
    </submittedName>
</protein>
<comment type="caution">
    <text evidence="1">The sequence shown here is derived from an EMBL/GenBank/DDBJ whole genome shotgun (WGS) entry which is preliminary data.</text>
</comment>
<dbReference type="EMBL" id="FXTU01000001">
    <property type="protein sequence ID" value="SMP05662.1"/>
    <property type="molecule type" value="Genomic_DNA"/>
</dbReference>
<dbReference type="InterPro" id="IPR017850">
    <property type="entry name" value="Alkaline_phosphatase_core_sf"/>
</dbReference>
<gene>
    <name evidence="1" type="ORF">SAMN06265361_101637</name>
</gene>
<keyword evidence="2" id="KW-1185">Reference proteome</keyword>
<proteinExistence type="predicted"/>
<dbReference type="InterPro" id="IPR002591">
    <property type="entry name" value="Phosphodiest/P_Trfase"/>
</dbReference>
<accession>A0AA45WK69</accession>
<organism evidence="1 2">
    <name type="scientific">Laceyella tengchongensis</name>
    <dbReference type="NCBI Taxonomy" id="574699"/>
    <lineage>
        <taxon>Bacteria</taxon>
        <taxon>Bacillati</taxon>
        <taxon>Bacillota</taxon>
        <taxon>Bacilli</taxon>
        <taxon>Bacillales</taxon>
        <taxon>Thermoactinomycetaceae</taxon>
        <taxon>Laceyella</taxon>
    </lineage>
</organism>
<dbReference type="SUPFAM" id="SSF53649">
    <property type="entry name" value="Alkaline phosphatase-like"/>
    <property type="match status" value="1"/>
</dbReference>
<dbReference type="RefSeq" id="WP_284723952.1">
    <property type="nucleotide sequence ID" value="NZ_FXTU01000001.1"/>
</dbReference>
<dbReference type="Gene3D" id="3.40.720.10">
    <property type="entry name" value="Alkaline Phosphatase, subunit A"/>
    <property type="match status" value="1"/>
</dbReference>
<evidence type="ECO:0000313" key="1">
    <source>
        <dbReference type="EMBL" id="SMP05662.1"/>
    </source>
</evidence>
<dbReference type="Pfam" id="PF01663">
    <property type="entry name" value="Phosphodiest"/>
    <property type="match status" value="1"/>
</dbReference>
<dbReference type="AlphaFoldDB" id="A0AA45WK69"/>
<evidence type="ECO:0000313" key="2">
    <source>
        <dbReference type="Proteomes" id="UP001157946"/>
    </source>
</evidence>
<dbReference type="Proteomes" id="UP001157946">
    <property type="component" value="Unassembled WGS sequence"/>
</dbReference>
<reference evidence="1" key="1">
    <citation type="submission" date="2017-05" db="EMBL/GenBank/DDBJ databases">
        <authorList>
            <person name="Varghese N."/>
            <person name="Submissions S."/>
        </authorList>
    </citation>
    <scope>NUCLEOTIDE SEQUENCE</scope>
    <source>
        <strain evidence="1">DSM 45262</strain>
    </source>
</reference>
<name>A0AA45WK69_9BACL</name>
<sequence>MIWIGLIGLLIILFFILIGYTGSQASRNKETFANKEALAAAPVKPIILLIIDSLMDAPLREAIQLGKTPALRFLKERGQYHPRVVTSFPSMSVSIDSTLLTGTPPNQHQIYGLVYMDPQEQRMVNFGTGLKETLKFGTRTVLKDSLQRLNQVCLNPDVKTIHEAFDGPTASINALIYRGPHQQTLTAPWLGRLFRLMPKTIATMATRYFSFGAMAKIDHNSRPTGPLSRFGFHDTFTRNEISHLLESGQLPPFTIAYFPRNDDYVHQKGTSEIKGIVKADEELQALLNLFPSWDEAVDDVIWIVMGDSGQVPIIPNRKEAYIDLRKSLHPYRIMPIKQKKPRPDDQLVICCNERMAYIYVLDEQLDLAEVITTLKQEPKLDIIAWNDQGRVSCVSGQMEGHLSFKEGGSLADEYDQTWDLIGDLVILDLSVDDQNRITYGIFPDVLARLAGVMGTSERVIVVTVSPGYEMVSEASPTHSGASHGSLHHLDSLVPMIICGTDSCPSYMRVIDLKPWLLKLLTTPRKQKKENAQNP</sequence>